<accession>A0A9D1I1W5</accession>
<gene>
    <name evidence="1" type="ORF">IAC50_09645</name>
</gene>
<proteinExistence type="predicted"/>
<organism evidence="1 2">
    <name type="scientific">Candidatus Allocopromorpha excrementigallinarum</name>
    <dbReference type="NCBI Taxonomy" id="2840742"/>
    <lineage>
        <taxon>Bacteria</taxon>
        <taxon>Bacillati</taxon>
        <taxon>Bacillota</taxon>
        <taxon>Clostridia</taxon>
        <taxon>Eubacteriales</taxon>
        <taxon>Eubacteriaceae</taxon>
        <taxon>Eubacteriaceae incertae sedis</taxon>
        <taxon>Candidatus Allocopromorpha</taxon>
    </lineage>
</organism>
<protein>
    <submittedName>
        <fullName evidence="1">Uncharacterized protein</fullName>
    </submittedName>
</protein>
<evidence type="ECO:0000313" key="2">
    <source>
        <dbReference type="Proteomes" id="UP000824090"/>
    </source>
</evidence>
<dbReference type="EMBL" id="DVMP01000166">
    <property type="protein sequence ID" value="HIU26743.1"/>
    <property type="molecule type" value="Genomic_DNA"/>
</dbReference>
<dbReference type="Proteomes" id="UP000824090">
    <property type="component" value="Unassembled WGS sequence"/>
</dbReference>
<reference evidence="1" key="1">
    <citation type="submission" date="2020-10" db="EMBL/GenBank/DDBJ databases">
        <authorList>
            <person name="Gilroy R."/>
        </authorList>
    </citation>
    <scope>NUCLEOTIDE SEQUENCE</scope>
    <source>
        <strain evidence="1">ChiHcec3-6078</strain>
    </source>
</reference>
<sequence>MAAEAGFYESRKEQKRLKTIEKRISSVEEEFDNRYREFPEMLFMEETIRWEGAAKLIFITALRDVNFTWGGIRDYGFIRLCRKWTDENQIHTLTPADAAEMVKSILPSYMWEQLEEELAAMELFQEG</sequence>
<evidence type="ECO:0000313" key="1">
    <source>
        <dbReference type="EMBL" id="HIU26743.1"/>
    </source>
</evidence>
<reference evidence="1" key="2">
    <citation type="journal article" date="2021" name="PeerJ">
        <title>Extensive microbial diversity within the chicken gut microbiome revealed by metagenomics and culture.</title>
        <authorList>
            <person name="Gilroy R."/>
            <person name="Ravi A."/>
            <person name="Getino M."/>
            <person name="Pursley I."/>
            <person name="Horton D.L."/>
            <person name="Alikhan N.F."/>
            <person name="Baker D."/>
            <person name="Gharbi K."/>
            <person name="Hall N."/>
            <person name="Watson M."/>
            <person name="Adriaenssens E.M."/>
            <person name="Foster-Nyarko E."/>
            <person name="Jarju S."/>
            <person name="Secka A."/>
            <person name="Antonio M."/>
            <person name="Oren A."/>
            <person name="Chaudhuri R.R."/>
            <person name="La Ragione R."/>
            <person name="Hildebrand F."/>
            <person name="Pallen M.J."/>
        </authorList>
    </citation>
    <scope>NUCLEOTIDE SEQUENCE</scope>
    <source>
        <strain evidence="1">ChiHcec3-6078</strain>
    </source>
</reference>
<comment type="caution">
    <text evidence="1">The sequence shown here is derived from an EMBL/GenBank/DDBJ whole genome shotgun (WGS) entry which is preliminary data.</text>
</comment>
<dbReference type="AlphaFoldDB" id="A0A9D1I1W5"/>
<name>A0A9D1I1W5_9FIRM</name>